<name>A0A5M6DK38_9BACT</name>
<dbReference type="EMBL" id="VWSF01000008">
    <property type="protein sequence ID" value="KAA5545665.1"/>
    <property type="molecule type" value="Genomic_DNA"/>
</dbReference>
<proteinExistence type="predicted"/>
<evidence type="ECO:0000259" key="1">
    <source>
        <dbReference type="Pfam" id="PF12080"/>
    </source>
</evidence>
<feature type="domain" description="Gliding motility-associated protein GldM first immunoglobulin-like" evidence="3">
    <location>
        <begin position="223"/>
        <end position="326"/>
    </location>
</feature>
<evidence type="ECO:0000313" key="6">
    <source>
        <dbReference type="Proteomes" id="UP000323426"/>
    </source>
</evidence>
<dbReference type="Pfam" id="PF21602">
    <property type="entry name" value="GldM_3rd"/>
    <property type="match status" value="1"/>
</dbReference>
<evidence type="ECO:0000313" key="5">
    <source>
        <dbReference type="EMBL" id="KAA5545665.1"/>
    </source>
</evidence>
<evidence type="ECO:0000259" key="3">
    <source>
        <dbReference type="Pfam" id="PF21601"/>
    </source>
</evidence>
<dbReference type="Pfam" id="PF21601">
    <property type="entry name" value="GldM_2nd"/>
    <property type="match status" value="1"/>
</dbReference>
<keyword evidence="6" id="KW-1185">Reference proteome</keyword>
<sequence length="528" mass="56843">MAGLKETPRQKMIGMMYLVLTALLALQVSSAIILKFKYLDDSLMTVNNKTVGDNTGLVKGIAKAVSEGGNRANDQKVVAQANEVRTKTAEMVSYIHELRETIITKSGGREGEGYKNAGEEEAIAVTMIGGKRNGKAYELEQKLNEYATFMRQYNANVPAKLALGGSEDPTARKDPDQRKKDFAHLNFEATPLVAALAVMAQKETEILKYEADALSSLASKVGADIIKFDKILATASAESKTVAAGTKYRAEMFLTAFSDAISPKMSSSAGPVKVVNGRGQIEFTAAAGGAKNKDGLIEKQWTGKITLNNNGRDTTFNVSQKYFVVEPELQIQSASVNALYFKCGNRLNAQVPALGALYDPVFSGSGASFTKGSKKGEVLINPTAKQVTMNVSSGGVKVGSQTFDVRKTPKPDVIVLVNGRPVDPMRGLPASSARQVNIRVEPDEDFARAFKEDARYQATQVKVTLGRGTDKIGEQTFPSGVANISGLMSRARPGDKLVIQVGEVVRLNYKNDIEEIPNASKPTIVTLN</sequence>
<protein>
    <submittedName>
        <fullName evidence="5">Gliding motility protein GldM</fullName>
    </submittedName>
</protein>
<reference evidence="5 6" key="1">
    <citation type="submission" date="2019-09" db="EMBL/GenBank/DDBJ databases">
        <title>Genome sequence and assembly of Adhaeribacter sp.</title>
        <authorList>
            <person name="Chhetri G."/>
        </authorList>
    </citation>
    <scope>NUCLEOTIDE SEQUENCE [LARGE SCALE GENOMIC DNA]</scope>
    <source>
        <strain evidence="5 6">DK36</strain>
    </source>
</reference>
<dbReference type="InterPro" id="IPR022720">
    <property type="entry name" value="Motility-assoc_prot_GldM_N"/>
</dbReference>
<dbReference type="Pfam" id="PF12080">
    <property type="entry name" value="GldM_4th"/>
    <property type="match status" value="1"/>
</dbReference>
<dbReference type="InterPro" id="IPR048406">
    <property type="entry name" value="GldM_Ig-like-2"/>
</dbReference>
<dbReference type="AlphaFoldDB" id="A0A5M6DK38"/>
<feature type="domain" description="Gliding motility-associated protein GldM C-terminal" evidence="1">
    <location>
        <begin position="409"/>
        <end position="522"/>
    </location>
</feature>
<dbReference type="InterPro" id="IPR048405">
    <property type="entry name" value="GldM_Ig-like-1"/>
</dbReference>
<dbReference type="RefSeq" id="WP_150088668.1">
    <property type="nucleotide sequence ID" value="NZ_VWSF01000008.1"/>
</dbReference>
<accession>A0A5M6DK38</accession>
<gene>
    <name evidence="5" type="primary">gldM</name>
    <name evidence="5" type="ORF">F0145_12065</name>
</gene>
<evidence type="ECO:0000259" key="2">
    <source>
        <dbReference type="Pfam" id="PF12081"/>
    </source>
</evidence>
<feature type="domain" description="Gliding motility-associated protein GldM second immunoglobulin-like" evidence="4">
    <location>
        <begin position="330"/>
        <end position="406"/>
    </location>
</feature>
<dbReference type="Proteomes" id="UP000323426">
    <property type="component" value="Unassembled WGS sequence"/>
</dbReference>
<feature type="domain" description="Gliding motility-associated protein GldM N-terminal" evidence="2">
    <location>
        <begin position="32"/>
        <end position="219"/>
    </location>
</feature>
<evidence type="ECO:0000259" key="4">
    <source>
        <dbReference type="Pfam" id="PF21602"/>
    </source>
</evidence>
<organism evidence="5 6">
    <name type="scientific">Adhaeribacter rhizoryzae</name>
    <dbReference type="NCBI Taxonomy" id="2607907"/>
    <lineage>
        <taxon>Bacteria</taxon>
        <taxon>Pseudomonadati</taxon>
        <taxon>Bacteroidota</taxon>
        <taxon>Cytophagia</taxon>
        <taxon>Cytophagales</taxon>
        <taxon>Hymenobacteraceae</taxon>
        <taxon>Adhaeribacter</taxon>
    </lineage>
</organism>
<comment type="caution">
    <text evidence="5">The sequence shown here is derived from an EMBL/GenBank/DDBJ whole genome shotgun (WGS) entry which is preliminary data.</text>
</comment>
<dbReference type="InterPro" id="IPR022719">
    <property type="entry name" value="Motility-assoc_prot_GldM_C"/>
</dbReference>
<dbReference type="Pfam" id="PF12081">
    <property type="entry name" value="GldM_1st"/>
    <property type="match status" value="1"/>
</dbReference>
<dbReference type="InterPro" id="IPR019859">
    <property type="entry name" value="Motility-assoc_prot_GldM"/>
</dbReference>
<dbReference type="NCBIfam" id="TIGR03517">
    <property type="entry name" value="GldM_gliding"/>
    <property type="match status" value="1"/>
</dbReference>